<feature type="transmembrane region" description="Helical" evidence="2">
    <location>
        <begin position="535"/>
        <end position="554"/>
    </location>
</feature>
<feature type="region of interest" description="Disordered" evidence="1">
    <location>
        <begin position="235"/>
        <end position="263"/>
    </location>
</feature>
<feature type="transmembrane region" description="Helical" evidence="2">
    <location>
        <begin position="95"/>
        <end position="114"/>
    </location>
</feature>
<keyword evidence="2" id="KW-1133">Transmembrane helix</keyword>
<feature type="transmembrane region" description="Helical" evidence="2">
    <location>
        <begin position="509"/>
        <end position="528"/>
    </location>
</feature>
<feature type="transmembrane region" description="Helical" evidence="2">
    <location>
        <begin position="624"/>
        <end position="646"/>
    </location>
</feature>
<feature type="transmembrane region" description="Helical" evidence="2">
    <location>
        <begin position="463"/>
        <end position="489"/>
    </location>
</feature>
<feature type="compositionally biased region" description="Low complexity" evidence="1">
    <location>
        <begin position="246"/>
        <end position="255"/>
    </location>
</feature>
<dbReference type="Proteomes" id="UP000019118">
    <property type="component" value="Unassembled WGS sequence"/>
</dbReference>
<keyword evidence="2" id="KW-0472">Membrane</keyword>
<dbReference type="PANTHER" id="PTHR11360:SF284">
    <property type="entry name" value="EG:103B4.3 PROTEIN-RELATED"/>
    <property type="match status" value="1"/>
</dbReference>
<feature type="transmembrane region" description="Helical" evidence="2">
    <location>
        <begin position="120"/>
        <end position="140"/>
    </location>
</feature>
<feature type="transmembrane region" description="Helical" evidence="2">
    <location>
        <begin position="184"/>
        <end position="201"/>
    </location>
</feature>
<dbReference type="EnsemblMetazoa" id="XM_019916152.1">
    <property type="protein sequence ID" value="XP_019771711.1"/>
    <property type="gene ID" value="LOC109545448"/>
</dbReference>
<evidence type="ECO:0000256" key="2">
    <source>
        <dbReference type="SAM" id="Phobius"/>
    </source>
</evidence>
<dbReference type="InterPro" id="IPR036259">
    <property type="entry name" value="MFS_trans_sf"/>
</dbReference>
<evidence type="ECO:0008006" key="5">
    <source>
        <dbReference type="Google" id="ProtNLM"/>
    </source>
</evidence>
<evidence type="ECO:0000313" key="4">
    <source>
        <dbReference type="Proteomes" id="UP000019118"/>
    </source>
</evidence>
<evidence type="ECO:0000313" key="3">
    <source>
        <dbReference type="EnsemblMetazoa" id="XP_019771711.1"/>
    </source>
</evidence>
<sequence length="668" mass="77162">MNKNVTISDLNVEIQGKGNGIKQHLLAKVGIGIIEFFLASIVYCYGIILSEYVFLGVHEYREGIWSSILYICCWSFTDPFSRFLSDYFEDRKSIFFRYLIGISAVLLFMATMVPDAILTYMIFGAIISNLVSTQLSYFAVDKLDMDPKVLEVIRQVSRALSLFIMPQFVWWLITIFSVNQAKLVFASVLLNIVPAALLIPLDDQWKNRPEKCDMTRYQTIGRVRPSYELNEIKKTVEDDPEGVAESSSTSSSQSCHDSDDEPAVAERAPAYLPVATTSTEPQYNNQHFVEEVFDQGFYNYGTAEHTADDVTAPGSHLSHATVQSYYMNMGINILPGIPEENEDEDQEDLNYIDPKRLSVISSKLEELNLDQIRRDSIREVFTINELLNEHRPEPINTIEYISNFKETKNRVSVMDELKNFQKSRHCFHCNPYRKYVWTRRLRTVKDFFYDNIIRPIYYGIKNIYFYPSLTTKVVTSTVSTLYITLAPFMAMEKSWKQSLVFSTENVTFLLTYVAFAWCFFLVTLPLVLKLSHEKMRLVFVLGLIVNGTSLWILSQDITNDVITISSLLFGFGYGIITFTEKIVYKSSMGMRPWHLVRGPLEILSGLSVLLIYYLIFFYRLELSFLLFMASLSYYANAGLWLCLPFFKYFTKAIKRVIFDHRSQHQGFF</sequence>
<dbReference type="SUPFAM" id="SSF103473">
    <property type="entry name" value="MFS general substrate transporter"/>
    <property type="match status" value="1"/>
</dbReference>
<protein>
    <recommendedName>
        <fullName evidence="5">Major facilitator superfamily associated domain-containing protein</fullName>
    </recommendedName>
</protein>
<feature type="transmembrane region" description="Helical" evidence="2">
    <location>
        <begin position="560"/>
        <end position="579"/>
    </location>
</feature>
<keyword evidence="4" id="KW-1185">Reference proteome</keyword>
<reference evidence="3" key="2">
    <citation type="submission" date="2024-08" db="UniProtKB">
        <authorList>
            <consortium name="EnsemblMetazoa"/>
        </authorList>
    </citation>
    <scope>IDENTIFICATION</scope>
</reference>
<organism evidence="3 4">
    <name type="scientific">Dendroctonus ponderosae</name>
    <name type="common">Mountain pine beetle</name>
    <dbReference type="NCBI Taxonomy" id="77166"/>
    <lineage>
        <taxon>Eukaryota</taxon>
        <taxon>Metazoa</taxon>
        <taxon>Ecdysozoa</taxon>
        <taxon>Arthropoda</taxon>
        <taxon>Hexapoda</taxon>
        <taxon>Insecta</taxon>
        <taxon>Pterygota</taxon>
        <taxon>Neoptera</taxon>
        <taxon>Endopterygota</taxon>
        <taxon>Coleoptera</taxon>
        <taxon>Polyphaga</taxon>
        <taxon>Cucujiformia</taxon>
        <taxon>Curculionidae</taxon>
        <taxon>Scolytinae</taxon>
        <taxon>Dendroctonus</taxon>
    </lineage>
</organism>
<dbReference type="AlphaFoldDB" id="A0AAR5QEU3"/>
<reference evidence="4" key="1">
    <citation type="journal article" date="2013" name="Genome Biol.">
        <title>Draft genome of the mountain pine beetle, Dendroctonus ponderosae Hopkins, a major forest pest.</title>
        <authorList>
            <person name="Keeling C.I."/>
            <person name="Yuen M.M."/>
            <person name="Liao N.Y."/>
            <person name="Docking T.R."/>
            <person name="Chan S.K."/>
            <person name="Taylor G.A."/>
            <person name="Palmquist D.L."/>
            <person name="Jackman S.D."/>
            <person name="Nguyen A."/>
            <person name="Li M."/>
            <person name="Henderson H."/>
            <person name="Janes J.K."/>
            <person name="Zhao Y."/>
            <person name="Pandoh P."/>
            <person name="Moore R."/>
            <person name="Sperling F.A."/>
            <person name="Huber D.P."/>
            <person name="Birol I."/>
            <person name="Jones S.J."/>
            <person name="Bohlmann J."/>
        </authorList>
    </citation>
    <scope>NUCLEOTIDE SEQUENCE</scope>
</reference>
<proteinExistence type="predicted"/>
<evidence type="ECO:0000256" key="1">
    <source>
        <dbReference type="SAM" id="MobiDB-lite"/>
    </source>
</evidence>
<dbReference type="GO" id="GO:0008028">
    <property type="term" value="F:monocarboxylic acid transmembrane transporter activity"/>
    <property type="evidence" value="ECO:0007669"/>
    <property type="project" value="TreeGrafter"/>
</dbReference>
<keyword evidence="2" id="KW-0812">Transmembrane</keyword>
<feature type="transmembrane region" description="Helical" evidence="2">
    <location>
        <begin position="600"/>
        <end position="618"/>
    </location>
</feature>
<feature type="transmembrane region" description="Helical" evidence="2">
    <location>
        <begin position="160"/>
        <end position="178"/>
    </location>
</feature>
<feature type="transmembrane region" description="Helical" evidence="2">
    <location>
        <begin position="25"/>
        <end position="48"/>
    </location>
</feature>
<accession>A0AAR5QEU3</accession>
<feature type="transmembrane region" description="Helical" evidence="2">
    <location>
        <begin position="63"/>
        <end position="83"/>
    </location>
</feature>
<dbReference type="InterPro" id="IPR050327">
    <property type="entry name" value="Proton-linked_MCT"/>
</dbReference>
<dbReference type="KEGG" id="dpa:109545448"/>
<dbReference type="GeneID" id="109545448"/>
<name>A0AAR5QEU3_DENPD</name>
<dbReference type="PANTHER" id="PTHR11360">
    <property type="entry name" value="MONOCARBOXYLATE TRANSPORTER"/>
    <property type="match status" value="1"/>
</dbReference>